<keyword evidence="2" id="KW-1185">Reference proteome</keyword>
<evidence type="ECO:0000313" key="2">
    <source>
        <dbReference type="Proteomes" id="UP000267017"/>
    </source>
</evidence>
<gene>
    <name evidence="1" type="ORF">EHV15_10630</name>
</gene>
<reference evidence="1 2" key="1">
    <citation type="submission" date="2018-11" db="EMBL/GenBank/DDBJ databases">
        <title>Genome sequencing of Paenibacillus sp. KCOM 3021 (= ChDC PVNT-B20).</title>
        <authorList>
            <person name="Kook J.-K."/>
            <person name="Park S.-N."/>
            <person name="Lim Y.K."/>
        </authorList>
    </citation>
    <scope>NUCLEOTIDE SEQUENCE [LARGE SCALE GENOMIC DNA]</scope>
    <source>
        <strain evidence="1 2">KCOM 3021</strain>
    </source>
</reference>
<dbReference type="AlphaFoldDB" id="A0A3P3U415"/>
<protein>
    <submittedName>
        <fullName evidence="1">Uncharacterized protein</fullName>
    </submittedName>
</protein>
<sequence length="103" mass="11626">MSRVEKFKKKSLFKYIFKGAKENNNESKEEVLPSEKKLNYRYSIIKAAPLTTPLDAPEPSGHAEIVNVFTDITKLVLYDRTTAEEAAASFRTKASEILARSSQ</sequence>
<dbReference type="EMBL" id="RRCN01000001">
    <property type="protein sequence ID" value="RRJ63323.1"/>
    <property type="molecule type" value="Genomic_DNA"/>
</dbReference>
<proteinExistence type="predicted"/>
<dbReference type="Proteomes" id="UP000267017">
    <property type="component" value="Unassembled WGS sequence"/>
</dbReference>
<comment type="caution">
    <text evidence="1">The sequence shown here is derived from an EMBL/GenBank/DDBJ whole genome shotgun (WGS) entry which is preliminary data.</text>
</comment>
<dbReference type="RefSeq" id="WP_128631167.1">
    <property type="nucleotide sequence ID" value="NZ_RRCN01000001.1"/>
</dbReference>
<organism evidence="1 2">
    <name type="scientific">Paenibacillus oralis</name>
    <dbReference type="NCBI Taxonomy" id="2490856"/>
    <lineage>
        <taxon>Bacteria</taxon>
        <taxon>Bacillati</taxon>
        <taxon>Bacillota</taxon>
        <taxon>Bacilli</taxon>
        <taxon>Bacillales</taxon>
        <taxon>Paenibacillaceae</taxon>
        <taxon>Paenibacillus</taxon>
    </lineage>
</organism>
<evidence type="ECO:0000313" key="1">
    <source>
        <dbReference type="EMBL" id="RRJ63323.1"/>
    </source>
</evidence>
<accession>A0A3P3U415</accession>
<dbReference type="Gene3D" id="3.40.190.10">
    <property type="entry name" value="Periplasmic binding protein-like II"/>
    <property type="match status" value="1"/>
</dbReference>
<name>A0A3P3U415_9BACL</name>